<organism evidence="2 3">
    <name type="scientific">Methanooceanicella nereidis</name>
    <dbReference type="NCBI Taxonomy" id="2052831"/>
    <lineage>
        <taxon>Archaea</taxon>
        <taxon>Methanobacteriati</taxon>
        <taxon>Methanobacteriota</taxon>
        <taxon>Stenosarchaea group</taxon>
        <taxon>Methanomicrobia</taxon>
        <taxon>Methanocellales</taxon>
        <taxon>Methanocellaceae</taxon>
        <taxon>Methanooceanicella</taxon>
    </lineage>
</organism>
<feature type="transmembrane region" description="Helical" evidence="1">
    <location>
        <begin position="12"/>
        <end position="38"/>
    </location>
</feature>
<reference evidence="2 3" key="1">
    <citation type="submission" date="2017-11" db="EMBL/GenBank/DDBJ databases">
        <title>Isolation and Characterization of Family Methanocellaceae Species from Potential Methane Hydrate Area Offshore Southwestern Taiwan.</title>
        <authorList>
            <person name="Zhang W.-L."/>
            <person name="Chen W.-C."/>
            <person name="Lai M.-C."/>
            <person name="Chen S.-C."/>
        </authorList>
    </citation>
    <scope>NUCLEOTIDE SEQUENCE [LARGE SCALE GENOMIC DNA]</scope>
    <source>
        <strain evidence="2 3">CWC-04</strain>
    </source>
</reference>
<dbReference type="Proteomes" id="UP001320159">
    <property type="component" value="Unassembled WGS sequence"/>
</dbReference>
<evidence type="ECO:0000256" key="1">
    <source>
        <dbReference type="SAM" id="Phobius"/>
    </source>
</evidence>
<dbReference type="EMBL" id="PGCK01000006">
    <property type="protein sequence ID" value="MCD1295114.1"/>
    <property type="molecule type" value="Genomic_DNA"/>
</dbReference>
<comment type="caution">
    <text evidence="2">The sequence shown here is derived from an EMBL/GenBank/DDBJ whole genome shotgun (WGS) entry which is preliminary data.</text>
</comment>
<name>A0AAP2RCN6_9EURY</name>
<keyword evidence="3" id="KW-1185">Reference proteome</keyword>
<proteinExistence type="predicted"/>
<feature type="transmembrane region" description="Helical" evidence="1">
    <location>
        <begin position="99"/>
        <end position="122"/>
    </location>
</feature>
<feature type="transmembrane region" description="Helical" evidence="1">
    <location>
        <begin position="142"/>
        <end position="171"/>
    </location>
</feature>
<keyword evidence="1" id="KW-0472">Membrane</keyword>
<evidence type="ECO:0000313" key="2">
    <source>
        <dbReference type="EMBL" id="MCD1295114.1"/>
    </source>
</evidence>
<evidence type="ECO:0000313" key="3">
    <source>
        <dbReference type="Proteomes" id="UP001320159"/>
    </source>
</evidence>
<keyword evidence="1" id="KW-0812">Transmembrane</keyword>
<sequence>MEEKYVQAIKAGIICGIILVVLSIIYIGVERLVFGSYFSEWMGAYGTSGYTGSEVPAFLIISAIFTFVMIFLGSITFFGAGVLSAIFTSSYIRDKNDALIYGALSGAVAELVHRPFAMLINMTANFFSPLNGPGIESAVTGLVSDLICCLPFLLVVGIVLGAIGSVTYGIIKLKI</sequence>
<dbReference type="RefSeq" id="WP_230741960.1">
    <property type="nucleotide sequence ID" value="NZ_PGCK01000006.1"/>
</dbReference>
<feature type="transmembrane region" description="Helical" evidence="1">
    <location>
        <begin position="58"/>
        <end position="87"/>
    </location>
</feature>
<dbReference type="AlphaFoldDB" id="A0AAP2RCN6"/>
<keyword evidence="1" id="KW-1133">Transmembrane helix</keyword>
<gene>
    <name evidence="2" type="ORF">CUJ83_08900</name>
</gene>
<accession>A0AAP2RCN6</accession>
<protein>
    <submittedName>
        <fullName evidence="2">Uncharacterized protein</fullName>
    </submittedName>
</protein>